<dbReference type="PANTHER" id="PTHR34309">
    <property type="entry name" value="SLR1406 PROTEIN"/>
    <property type="match status" value="1"/>
</dbReference>
<dbReference type="InterPro" id="IPR052517">
    <property type="entry name" value="GlcG_carb_metab_protein"/>
</dbReference>
<dbReference type="PANTHER" id="PTHR34309:SF1">
    <property type="entry name" value="PROTEIN GLCG"/>
    <property type="match status" value="1"/>
</dbReference>
<dbReference type="InterPro" id="IPR038084">
    <property type="entry name" value="PduO/GlcC-like_sf"/>
</dbReference>
<dbReference type="RefSeq" id="WP_279254088.1">
    <property type="nucleotide sequence ID" value="NZ_SHNP01000008.1"/>
</dbReference>
<accession>A0ABT3SZL3</accession>
<keyword evidence="2" id="KW-1185">Reference proteome</keyword>
<dbReference type="Proteomes" id="UP001143307">
    <property type="component" value="Unassembled WGS sequence"/>
</dbReference>
<evidence type="ECO:0000313" key="1">
    <source>
        <dbReference type="EMBL" id="MCX2975447.1"/>
    </source>
</evidence>
<protein>
    <submittedName>
        <fullName evidence="1">Heme-binding protein</fullName>
    </submittedName>
</protein>
<dbReference type="EMBL" id="SHNP01000008">
    <property type="protein sequence ID" value="MCX2975447.1"/>
    <property type="molecule type" value="Genomic_DNA"/>
</dbReference>
<name>A0ABT3SZL3_9GAMM</name>
<dbReference type="Gene3D" id="3.30.450.150">
    <property type="entry name" value="Haem-degrading domain"/>
    <property type="match status" value="1"/>
</dbReference>
<evidence type="ECO:0000313" key="2">
    <source>
        <dbReference type="Proteomes" id="UP001143307"/>
    </source>
</evidence>
<dbReference type="SUPFAM" id="SSF143744">
    <property type="entry name" value="GlcG-like"/>
    <property type="match status" value="1"/>
</dbReference>
<reference evidence="1" key="1">
    <citation type="submission" date="2019-02" db="EMBL/GenBank/DDBJ databases">
        <authorList>
            <person name="Li S.-H."/>
        </authorList>
    </citation>
    <scope>NUCLEOTIDE SEQUENCE</scope>
    <source>
        <strain evidence="1">IMCC8485</strain>
    </source>
</reference>
<dbReference type="InterPro" id="IPR005624">
    <property type="entry name" value="PduO/GlcC-like"/>
</dbReference>
<dbReference type="Pfam" id="PF03928">
    <property type="entry name" value="HbpS-like"/>
    <property type="match status" value="1"/>
</dbReference>
<sequence length="151" mass="15283">MTSVTNRNVATKTACAIAQAAVDHAGNLGIAINVSVVDSSATEIAFLRMNNAFLPSMGIAKDKAYTAAGFGFPTMDWKEVLAGNVQLQAGMVERPRVVTFGGGVPIVEDDVLIGAVGVSGGSEDEDIACAQAGIEAVLGAGAEGSDSPKVE</sequence>
<comment type="caution">
    <text evidence="1">The sequence shown here is derived from an EMBL/GenBank/DDBJ whole genome shotgun (WGS) entry which is preliminary data.</text>
</comment>
<organism evidence="1 2">
    <name type="scientific">Candidatus Seongchinamella marina</name>
    <dbReference type="NCBI Taxonomy" id="2518990"/>
    <lineage>
        <taxon>Bacteria</taxon>
        <taxon>Pseudomonadati</taxon>
        <taxon>Pseudomonadota</taxon>
        <taxon>Gammaproteobacteria</taxon>
        <taxon>Cellvibrionales</taxon>
        <taxon>Halieaceae</taxon>
        <taxon>Seongchinamella</taxon>
    </lineage>
</organism>
<proteinExistence type="predicted"/>
<gene>
    <name evidence="1" type="ORF">EYC87_17850</name>
</gene>